<dbReference type="PANTHER" id="PTHR42884">
    <property type="entry name" value="PROPROTEIN CONVERTASE SUBTILISIN/KEXIN-RELATED"/>
    <property type="match status" value="1"/>
</dbReference>
<dbReference type="Pfam" id="PF01483">
    <property type="entry name" value="P_proprotein"/>
    <property type="match status" value="1"/>
</dbReference>
<feature type="domain" description="P/Homo B" evidence="17">
    <location>
        <begin position="529"/>
        <end position="672"/>
    </location>
</feature>
<dbReference type="PROSITE" id="PS51829">
    <property type="entry name" value="P_HOMO_B"/>
    <property type="match status" value="1"/>
</dbReference>
<dbReference type="GO" id="GO:0005737">
    <property type="term" value="C:cytoplasm"/>
    <property type="evidence" value="ECO:0007669"/>
    <property type="project" value="UniProtKB-ARBA"/>
</dbReference>
<evidence type="ECO:0000256" key="1">
    <source>
        <dbReference type="ARBA" id="ARBA00004370"/>
    </source>
</evidence>
<dbReference type="GO" id="GO:0012505">
    <property type="term" value="C:endomembrane system"/>
    <property type="evidence" value="ECO:0007669"/>
    <property type="project" value="UniProtKB-ARBA"/>
</dbReference>
<feature type="region of interest" description="Disordered" evidence="15">
    <location>
        <begin position="753"/>
        <end position="774"/>
    </location>
</feature>
<dbReference type="PANTHER" id="PTHR42884:SF28">
    <property type="entry name" value="PROPROTEIN CONVERTASE SUBTILISIN_KEXIN TYPE 7"/>
    <property type="match status" value="1"/>
</dbReference>
<dbReference type="GO" id="GO:0004252">
    <property type="term" value="F:serine-type endopeptidase activity"/>
    <property type="evidence" value="ECO:0007669"/>
    <property type="project" value="UniProtKB-UniRule"/>
</dbReference>
<comment type="subcellular location">
    <subcellularLocation>
        <location evidence="1">Membrane</location>
    </subcellularLocation>
</comment>
<evidence type="ECO:0000256" key="5">
    <source>
        <dbReference type="ARBA" id="ARBA00022729"/>
    </source>
</evidence>
<keyword evidence="7 13" id="KW-0720">Serine protease</keyword>
<dbReference type="InterPro" id="IPR023828">
    <property type="entry name" value="Peptidase_S8_Ser-AS"/>
</dbReference>
<gene>
    <name evidence="18" type="ORF">BaRGS_00026984</name>
</gene>
<keyword evidence="19" id="KW-1185">Reference proteome</keyword>
<sequence length="966" mass="105570">MDRSHLNFLRVAFFAVLFLTCTMYVDGAPAFGTYQSKKEPRCSHNADETLCWTVQFRRPLHVMTESVRQMPRSISSSSSALYFLFKASSALSAEVMDVQGTYQKMASLLAQDTGLSLLGRVGEFIDHFVFCHGGRAKEAEGSRVFQDYHRAHSHLLQKDRQTFAELKAQIEAGLEQHSDVAWFSMETVHQRQKRAVTFNDPAFNHQWHLVNHQEFGMDINVTGVWESGITGKGVTVAVVDDGLEWDNPDLHSNYNVEGSWDLNDNDPDPMPNAAKVSNHHGTRCAGEIAAVANNGVCGVGVAYGAKVSGIRLLDGPMTDSLEAEAFNKKLDINAIYSCSWGPDDDGKTVDGPHLLAAKAMKYGVDYGRHGYGSIFVVASGNGGSQQDNCNYDGYANSIYTVTIGAVDESGAMPYYAEECASMLGVTFSSGIASKRDIVTTDWRHKGGTGCTDKHTGTSAAAPLAAGMIGLMLAARPCLTWRDVQYIIIMTAVKVDVDLAHWQINGAGLEHSHKHGFGLIKAWRMVNAARVWRPVSWMSSYSQEDTTGWNIPRGTNIQLVVNHTVTSQDIAGYSLYMLEYVQVTLTLTHPVRGKLAIHLQCPSGTVSVIGAPRPNDNSTEGFSDWTFTTVRCWGEEPTGKWTLFVKDLVTADSTLHVGRLVKWRLTLFGTSMTASEFQDRRREVEAAMSGQYLSANYTPPCDPPPVTTPPFIPLSEKTLKILFLASAFCVVFAIYETFEYMLCYGEEKRQQQAEMSSQAQRSASSSYGVGEDTPETARLLSRQESGTSGDTHQDTEFHDILQRDGEDEEDDMFLLDDGIVAGHRQPKNGSQAGAARNLPGEGIPMSLFSSSVASTQNGGNFTAGEGSAQHSHVERSQNGASLPNRASAVRSSGLPNTYPLTNNITGETGKRNTSQASPTKESILPDMWRALTQEGSDSDEADDEVFSQNRASSKSPLLQNGASSANR</sequence>
<dbReference type="InterPro" id="IPR008979">
    <property type="entry name" value="Galactose-bd-like_sf"/>
</dbReference>
<dbReference type="Gene3D" id="3.40.50.200">
    <property type="entry name" value="Peptidase S8/S53 domain"/>
    <property type="match status" value="1"/>
</dbReference>
<dbReference type="PROSITE" id="PS00138">
    <property type="entry name" value="SUBTILASE_SER"/>
    <property type="match status" value="1"/>
</dbReference>
<dbReference type="GO" id="GO:0016020">
    <property type="term" value="C:membrane"/>
    <property type="evidence" value="ECO:0007669"/>
    <property type="project" value="UniProtKB-SubCell"/>
</dbReference>
<dbReference type="InterPro" id="IPR023827">
    <property type="entry name" value="Peptidase_S8_Asp-AS"/>
</dbReference>
<dbReference type="InterPro" id="IPR032815">
    <property type="entry name" value="S8_pro-domain"/>
</dbReference>
<dbReference type="CDD" id="cd04059">
    <property type="entry name" value="Peptidases_S8_Protein_convertases_Kexins_Furin-like"/>
    <property type="match status" value="1"/>
</dbReference>
<keyword evidence="4" id="KW-0812">Transmembrane</keyword>
<evidence type="ECO:0000256" key="7">
    <source>
        <dbReference type="ARBA" id="ARBA00022825"/>
    </source>
</evidence>
<feature type="active site" description="Charge relay system" evidence="12 13">
    <location>
        <position position="280"/>
    </location>
</feature>
<evidence type="ECO:0000256" key="14">
    <source>
        <dbReference type="RuleBase" id="RU003355"/>
    </source>
</evidence>
<feature type="compositionally biased region" description="Low complexity" evidence="15">
    <location>
        <begin position="753"/>
        <end position="765"/>
    </location>
</feature>
<accession>A0ABD0K3Z2</accession>
<dbReference type="Gene3D" id="2.60.120.260">
    <property type="entry name" value="Galactose-binding domain-like"/>
    <property type="match status" value="1"/>
</dbReference>
<dbReference type="InterPro" id="IPR022398">
    <property type="entry name" value="Peptidase_S8_His-AS"/>
</dbReference>
<proteinExistence type="inferred from homology"/>
<dbReference type="InterPro" id="IPR034182">
    <property type="entry name" value="Kexin/furin"/>
</dbReference>
<keyword evidence="3" id="KW-0165">Cleavage on pair of basic residues</keyword>
<organism evidence="18 19">
    <name type="scientific">Batillaria attramentaria</name>
    <dbReference type="NCBI Taxonomy" id="370345"/>
    <lineage>
        <taxon>Eukaryota</taxon>
        <taxon>Metazoa</taxon>
        <taxon>Spiralia</taxon>
        <taxon>Lophotrochozoa</taxon>
        <taxon>Mollusca</taxon>
        <taxon>Gastropoda</taxon>
        <taxon>Caenogastropoda</taxon>
        <taxon>Sorbeoconcha</taxon>
        <taxon>Cerithioidea</taxon>
        <taxon>Batillariidae</taxon>
        <taxon>Batillaria</taxon>
    </lineage>
</organism>
<dbReference type="FunFam" id="2.60.120.260:FF:000026">
    <property type="entry name" value="proprotein convertase subtilisin/kexin type 7"/>
    <property type="match status" value="1"/>
</dbReference>
<dbReference type="GO" id="GO:0006508">
    <property type="term" value="P:proteolysis"/>
    <property type="evidence" value="ECO:0007669"/>
    <property type="project" value="UniProtKB-KW"/>
</dbReference>
<keyword evidence="10" id="KW-0865">Zymogen</keyword>
<feature type="compositionally biased region" description="Polar residues" evidence="15">
    <location>
        <begin position="888"/>
        <end position="919"/>
    </location>
</feature>
<evidence type="ECO:0000256" key="16">
    <source>
        <dbReference type="SAM" id="SignalP"/>
    </source>
</evidence>
<comment type="similarity">
    <text evidence="13 14">Belongs to the peptidase S8 family.</text>
</comment>
<dbReference type="Pfam" id="PF00082">
    <property type="entry name" value="Peptidase_S8"/>
    <property type="match status" value="1"/>
</dbReference>
<dbReference type="InterPro" id="IPR038466">
    <property type="entry name" value="S8_pro-domain_sf"/>
</dbReference>
<dbReference type="InterPro" id="IPR015500">
    <property type="entry name" value="Peptidase_S8_subtilisin-rel"/>
</dbReference>
<dbReference type="AlphaFoldDB" id="A0ABD0K3Z2"/>
<evidence type="ECO:0000256" key="4">
    <source>
        <dbReference type="ARBA" id="ARBA00022692"/>
    </source>
</evidence>
<dbReference type="Pfam" id="PF16470">
    <property type="entry name" value="S8_pro-domain"/>
    <property type="match status" value="1"/>
</dbReference>
<keyword evidence="5 16" id="KW-0732">Signal</keyword>
<keyword evidence="2 13" id="KW-0645">Protease</keyword>
<evidence type="ECO:0000256" key="8">
    <source>
        <dbReference type="ARBA" id="ARBA00022989"/>
    </source>
</evidence>
<dbReference type="PROSITE" id="PS00136">
    <property type="entry name" value="SUBTILASE_ASP"/>
    <property type="match status" value="1"/>
</dbReference>
<dbReference type="EMBL" id="JACVVK020000257">
    <property type="protein sequence ID" value="KAK7481736.1"/>
    <property type="molecule type" value="Genomic_DNA"/>
</dbReference>
<dbReference type="InterPro" id="IPR002884">
    <property type="entry name" value="P_dom"/>
</dbReference>
<dbReference type="InterPro" id="IPR000209">
    <property type="entry name" value="Peptidase_S8/S53_dom"/>
</dbReference>
<evidence type="ECO:0000256" key="13">
    <source>
        <dbReference type="PROSITE-ProRule" id="PRU01240"/>
    </source>
</evidence>
<dbReference type="SUPFAM" id="SSF52743">
    <property type="entry name" value="Subtilisin-like"/>
    <property type="match status" value="1"/>
</dbReference>
<dbReference type="Proteomes" id="UP001519460">
    <property type="component" value="Unassembled WGS sequence"/>
</dbReference>
<keyword evidence="9" id="KW-0472">Membrane</keyword>
<evidence type="ECO:0000256" key="11">
    <source>
        <dbReference type="ARBA" id="ARBA00023180"/>
    </source>
</evidence>
<dbReference type="PROSITE" id="PS00137">
    <property type="entry name" value="SUBTILASE_HIS"/>
    <property type="match status" value="1"/>
</dbReference>
<feature type="compositionally biased region" description="Polar residues" evidence="15">
    <location>
        <begin position="846"/>
        <end position="859"/>
    </location>
</feature>
<feature type="active site" description="Charge relay system" evidence="12 13">
    <location>
        <position position="458"/>
    </location>
</feature>
<feature type="region of interest" description="Disordered" evidence="15">
    <location>
        <begin position="820"/>
        <end position="966"/>
    </location>
</feature>
<dbReference type="FunFam" id="3.40.50.200:FF:000005">
    <property type="entry name" value="Proprotein convertase subtilisin/kexin type 7"/>
    <property type="match status" value="1"/>
</dbReference>
<evidence type="ECO:0000313" key="19">
    <source>
        <dbReference type="Proteomes" id="UP001519460"/>
    </source>
</evidence>
<comment type="caution">
    <text evidence="18">The sequence shown here is derived from an EMBL/GenBank/DDBJ whole genome shotgun (WGS) entry which is preliminary data.</text>
</comment>
<evidence type="ECO:0000256" key="10">
    <source>
        <dbReference type="ARBA" id="ARBA00023145"/>
    </source>
</evidence>
<evidence type="ECO:0000256" key="3">
    <source>
        <dbReference type="ARBA" id="ARBA00022685"/>
    </source>
</evidence>
<keyword evidence="11" id="KW-0325">Glycoprotein</keyword>
<dbReference type="PROSITE" id="PS51892">
    <property type="entry name" value="SUBTILASE"/>
    <property type="match status" value="1"/>
</dbReference>
<keyword evidence="6 13" id="KW-0378">Hydrolase</keyword>
<feature type="active site" description="Charge relay system" evidence="12 13">
    <location>
        <position position="240"/>
    </location>
</feature>
<evidence type="ECO:0000256" key="6">
    <source>
        <dbReference type="ARBA" id="ARBA00022801"/>
    </source>
</evidence>
<feature type="signal peptide" evidence="16">
    <location>
        <begin position="1"/>
        <end position="27"/>
    </location>
</feature>
<protein>
    <recommendedName>
        <fullName evidence="17">P/Homo B domain-containing protein</fullName>
    </recommendedName>
</protein>
<dbReference type="PRINTS" id="PR00723">
    <property type="entry name" value="SUBTILISIN"/>
</dbReference>
<evidence type="ECO:0000313" key="18">
    <source>
        <dbReference type="EMBL" id="KAK7481736.1"/>
    </source>
</evidence>
<keyword evidence="8" id="KW-1133">Transmembrane helix</keyword>
<evidence type="ECO:0000256" key="2">
    <source>
        <dbReference type="ARBA" id="ARBA00022670"/>
    </source>
</evidence>
<feature type="chain" id="PRO_5044869268" description="P/Homo B domain-containing protein" evidence="16">
    <location>
        <begin position="28"/>
        <end position="966"/>
    </location>
</feature>
<name>A0ABD0K3Z2_9CAEN</name>
<evidence type="ECO:0000256" key="9">
    <source>
        <dbReference type="ARBA" id="ARBA00023136"/>
    </source>
</evidence>
<evidence type="ECO:0000256" key="15">
    <source>
        <dbReference type="SAM" id="MobiDB-lite"/>
    </source>
</evidence>
<dbReference type="Gene3D" id="3.30.70.850">
    <property type="entry name" value="Peptidase S8, pro-domain"/>
    <property type="match status" value="1"/>
</dbReference>
<dbReference type="SUPFAM" id="SSF49785">
    <property type="entry name" value="Galactose-binding domain-like"/>
    <property type="match status" value="1"/>
</dbReference>
<evidence type="ECO:0000259" key="17">
    <source>
        <dbReference type="PROSITE" id="PS51829"/>
    </source>
</evidence>
<feature type="compositionally biased region" description="Acidic residues" evidence="15">
    <location>
        <begin position="935"/>
        <end position="944"/>
    </location>
</feature>
<evidence type="ECO:0000256" key="12">
    <source>
        <dbReference type="PIRSR" id="PIRSR615500-1"/>
    </source>
</evidence>
<feature type="compositionally biased region" description="Polar residues" evidence="15">
    <location>
        <begin position="945"/>
        <end position="966"/>
    </location>
</feature>
<dbReference type="InterPro" id="IPR036852">
    <property type="entry name" value="Peptidase_S8/S53_dom_sf"/>
</dbReference>
<reference evidence="18 19" key="1">
    <citation type="journal article" date="2023" name="Sci. Data">
        <title>Genome assembly of the Korean intertidal mud-creeper Batillaria attramentaria.</title>
        <authorList>
            <person name="Patra A.K."/>
            <person name="Ho P.T."/>
            <person name="Jun S."/>
            <person name="Lee S.J."/>
            <person name="Kim Y."/>
            <person name="Won Y.J."/>
        </authorList>
    </citation>
    <scope>NUCLEOTIDE SEQUENCE [LARGE SCALE GENOMIC DNA]</scope>
    <source>
        <strain evidence="18">Wonlab-2016</strain>
    </source>
</reference>